<dbReference type="PANTHER" id="PTHR12428">
    <property type="entry name" value="OXA1"/>
    <property type="match status" value="1"/>
</dbReference>
<keyword evidence="6 13" id="KW-0472">Membrane</keyword>
<evidence type="ECO:0000256" key="6">
    <source>
        <dbReference type="ARBA" id="ARBA00023136"/>
    </source>
</evidence>
<feature type="domain" description="Membrane insertase YidC/Oxa/ALB C-terminal" evidence="14">
    <location>
        <begin position="11"/>
        <end position="199"/>
    </location>
</feature>
<dbReference type="PANTHER" id="PTHR12428:SF65">
    <property type="entry name" value="CYTOCHROME C OXIDASE ASSEMBLY PROTEIN COX18, MITOCHONDRIAL"/>
    <property type="match status" value="1"/>
</dbReference>
<evidence type="ECO:0000256" key="13">
    <source>
        <dbReference type="SAM" id="Phobius"/>
    </source>
</evidence>
<comment type="subunit">
    <text evidence="8">Interacts with the Sec translocase complex via SecD. Specifically interacts with transmembrane segments of nascent integral membrane proteins during membrane integration.</text>
</comment>
<comment type="similarity">
    <text evidence="2">Belongs to the OXA1/ALB3/YidC family. Type 1 subfamily.</text>
</comment>
<evidence type="ECO:0000313" key="16">
    <source>
        <dbReference type="Proteomes" id="UP001612915"/>
    </source>
</evidence>
<dbReference type="EMBL" id="JBITLV010000003">
    <property type="protein sequence ID" value="MFI7587487.1"/>
    <property type="molecule type" value="Genomic_DNA"/>
</dbReference>
<dbReference type="InterPro" id="IPR028055">
    <property type="entry name" value="YidC/Oxa/ALB_C"/>
</dbReference>
<comment type="subcellular location">
    <subcellularLocation>
        <location evidence="1 12">Membrane</location>
        <topology evidence="1 12">Multi-pass membrane protein</topology>
    </subcellularLocation>
</comment>
<keyword evidence="4 12" id="KW-0812">Transmembrane</keyword>
<evidence type="ECO:0000313" key="15">
    <source>
        <dbReference type="EMBL" id="MFI7587487.1"/>
    </source>
</evidence>
<dbReference type="RefSeq" id="WP_398279270.1">
    <property type="nucleotide sequence ID" value="NZ_JBITLV010000003.1"/>
</dbReference>
<name>A0ABW8AMB8_9ACTN</name>
<evidence type="ECO:0000256" key="5">
    <source>
        <dbReference type="ARBA" id="ARBA00022989"/>
    </source>
</evidence>
<evidence type="ECO:0000256" key="1">
    <source>
        <dbReference type="ARBA" id="ARBA00004141"/>
    </source>
</evidence>
<evidence type="ECO:0000256" key="3">
    <source>
        <dbReference type="ARBA" id="ARBA00015325"/>
    </source>
</evidence>
<feature type="transmembrane region" description="Helical" evidence="13">
    <location>
        <begin position="114"/>
        <end position="144"/>
    </location>
</feature>
<evidence type="ECO:0000256" key="10">
    <source>
        <dbReference type="ARBA" id="ARBA00033245"/>
    </source>
</evidence>
<evidence type="ECO:0000256" key="12">
    <source>
        <dbReference type="RuleBase" id="RU003945"/>
    </source>
</evidence>
<gene>
    <name evidence="15" type="primary">yidC</name>
    <name evidence="15" type="ORF">ACIB24_10485</name>
</gene>
<comment type="caution">
    <text evidence="15">The sequence shown here is derived from an EMBL/GenBank/DDBJ whole genome shotgun (WGS) entry which is preliminary data.</text>
</comment>
<keyword evidence="5 13" id="KW-1133">Transmembrane helix</keyword>
<keyword evidence="16" id="KW-1185">Reference proteome</keyword>
<organism evidence="15 16">
    <name type="scientific">Spongisporangium articulatum</name>
    <dbReference type="NCBI Taxonomy" id="3362603"/>
    <lineage>
        <taxon>Bacteria</taxon>
        <taxon>Bacillati</taxon>
        <taxon>Actinomycetota</taxon>
        <taxon>Actinomycetes</taxon>
        <taxon>Kineosporiales</taxon>
        <taxon>Kineosporiaceae</taxon>
        <taxon>Spongisporangium</taxon>
    </lineage>
</organism>
<sequence length="208" mass="22017">MPVPALPMPALIVLLTVLVRVALLPLSVRIVRADLARRALAPRVAELRMRHRGDPQRLTEELLAAHRDAGISPFAGLGAALAQAPVLYGLYRLCSSSVVANATLFGMPLSQHGLAAVASAGFVSAPAAVFVVAVLMLMLVATWSGSTAVARLDPQTDQAGLNRTLARVLPFTTVGAAFVMPFAVVLYLLTSTAWATAERRYLPLMLAK</sequence>
<evidence type="ECO:0000256" key="4">
    <source>
        <dbReference type="ARBA" id="ARBA00022692"/>
    </source>
</evidence>
<evidence type="ECO:0000259" key="14">
    <source>
        <dbReference type="Pfam" id="PF02096"/>
    </source>
</evidence>
<evidence type="ECO:0000256" key="2">
    <source>
        <dbReference type="ARBA" id="ARBA00010527"/>
    </source>
</evidence>
<dbReference type="Proteomes" id="UP001612915">
    <property type="component" value="Unassembled WGS sequence"/>
</dbReference>
<accession>A0ABW8AMB8</accession>
<feature type="transmembrane region" description="Helical" evidence="13">
    <location>
        <begin position="164"/>
        <end position="190"/>
    </location>
</feature>
<evidence type="ECO:0000256" key="8">
    <source>
        <dbReference type="ARBA" id="ARBA00026028"/>
    </source>
</evidence>
<reference evidence="15 16" key="1">
    <citation type="submission" date="2024-10" db="EMBL/GenBank/DDBJ databases">
        <title>The Natural Products Discovery Center: Release of the First 8490 Sequenced Strains for Exploring Actinobacteria Biosynthetic Diversity.</title>
        <authorList>
            <person name="Kalkreuter E."/>
            <person name="Kautsar S.A."/>
            <person name="Yang D."/>
            <person name="Bader C.D."/>
            <person name="Teijaro C.N."/>
            <person name="Fluegel L."/>
            <person name="Davis C.M."/>
            <person name="Simpson J.R."/>
            <person name="Lauterbach L."/>
            <person name="Steele A.D."/>
            <person name="Gui C."/>
            <person name="Meng S."/>
            <person name="Li G."/>
            <person name="Viehrig K."/>
            <person name="Ye F."/>
            <person name="Su P."/>
            <person name="Kiefer A.F."/>
            <person name="Nichols A."/>
            <person name="Cepeda A.J."/>
            <person name="Yan W."/>
            <person name="Fan B."/>
            <person name="Jiang Y."/>
            <person name="Adhikari A."/>
            <person name="Zheng C.-J."/>
            <person name="Schuster L."/>
            <person name="Cowan T.M."/>
            <person name="Smanski M.J."/>
            <person name="Chevrette M.G."/>
            <person name="De Carvalho L.P.S."/>
            <person name="Shen B."/>
        </authorList>
    </citation>
    <scope>NUCLEOTIDE SEQUENCE [LARGE SCALE GENOMIC DNA]</scope>
    <source>
        <strain evidence="15 16">NPDC049639</strain>
    </source>
</reference>
<evidence type="ECO:0000256" key="11">
    <source>
        <dbReference type="ARBA" id="ARBA00033342"/>
    </source>
</evidence>
<dbReference type="NCBIfam" id="TIGR03592">
    <property type="entry name" value="yidC_oxa1_cterm"/>
    <property type="match status" value="1"/>
</dbReference>
<proteinExistence type="inferred from homology"/>
<comment type="function">
    <text evidence="7">Required for the insertion and/or proper folding and/or complex formation of integral membrane proteins into the membrane. Involved in integration of membrane proteins that insert both dependently and independently of the Sec translocase complex, as well as at least some lipoproteins. Aids folding of multispanning membrane proteins.</text>
</comment>
<dbReference type="Pfam" id="PF02096">
    <property type="entry name" value="60KD_IMP"/>
    <property type="match status" value="1"/>
</dbReference>
<protein>
    <recommendedName>
        <fullName evidence="3">Membrane protein insertase YidC</fullName>
    </recommendedName>
    <alternativeName>
        <fullName evidence="11">Foldase YidC</fullName>
    </alternativeName>
    <alternativeName>
        <fullName evidence="10">Membrane integrase YidC</fullName>
    </alternativeName>
    <alternativeName>
        <fullName evidence="9">Membrane protein YidC</fullName>
    </alternativeName>
</protein>
<feature type="transmembrane region" description="Helical" evidence="13">
    <location>
        <begin position="6"/>
        <end position="28"/>
    </location>
</feature>
<evidence type="ECO:0000256" key="9">
    <source>
        <dbReference type="ARBA" id="ARBA00031538"/>
    </source>
</evidence>
<dbReference type="InterPro" id="IPR001708">
    <property type="entry name" value="YidC/ALB3/OXA1/COX18"/>
</dbReference>
<evidence type="ECO:0000256" key="7">
    <source>
        <dbReference type="ARBA" id="ARBA00025034"/>
    </source>
</evidence>